<keyword evidence="2" id="KW-1185">Reference proteome</keyword>
<dbReference type="AlphaFoldDB" id="A0A5Q3RWQ4"/>
<dbReference type="EMBL" id="WJXO01000001">
    <property type="protein sequence ID" value="MRN37662.1"/>
    <property type="molecule type" value="Genomic_DNA"/>
</dbReference>
<sequence length="57" mass="5950">MVGGGYTNAMLRGAGISTKTFAKEAWRNGNAVPNTVIRANAFGLNQSSSAALGKHKR</sequence>
<name>A0A5Q3RWQ4_9NEIS</name>
<dbReference type="Proteomes" id="UP000486297">
    <property type="component" value="Unassembled WGS sequence"/>
</dbReference>
<comment type="caution">
    <text evidence="1">The sequence shown here is derived from an EMBL/GenBank/DDBJ whole genome shotgun (WGS) entry which is preliminary data.</text>
</comment>
<evidence type="ECO:0000313" key="2">
    <source>
        <dbReference type="Proteomes" id="UP000486297"/>
    </source>
</evidence>
<reference evidence="1" key="1">
    <citation type="journal article" name="Emerg. Infect. Dis.">
        <title>Two cases of a newly characterized neisseria species.</title>
        <authorList>
            <person name="Mustapha M."/>
            <person name="Lemos A.P.S."/>
            <person name="Harrison L.H."/>
            <person name="Vantyne D."/>
            <person name="Sacchi C.T."/>
        </authorList>
    </citation>
    <scope>NUCLEOTIDE SEQUENCE</scope>
    <source>
        <strain evidence="1">N.95.16</strain>
    </source>
</reference>
<protein>
    <submittedName>
        <fullName evidence="1">Uncharacterized protein</fullName>
    </submittedName>
</protein>
<proteinExistence type="predicted"/>
<organism evidence="1 2">
    <name type="scientific">Neisseria brasiliensis</name>
    <dbReference type="NCBI Taxonomy" id="2666100"/>
    <lineage>
        <taxon>Bacteria</taxon>
        <taxon>Pseudomonadati</taxon>
        <taxon>Pseudomonadota</taxon>
        <taxon>Betaproteobacteria</taxon>
        <taxon>Neisseriales</taxon>
        <taxon>Neisseriaceae</taxon>
        <taxon>Neisseria</taxon>
    </lineage>
</organism>
<dbReference type="RefSeq" id="WP_154143216.1">
    <property type="nucleotide sequence ID" value="NZ_CP046027.1"/>
</dbReference>
<accession>A0A5Q3RWQ4</accession>
<evidence type="ECO:0000313" key="1">
    <source>
        <dbReference type="EMBL" id="MRN37662.1"/>
    </source>
</evidence>
<gene>
    <name evidence="1" type="ORF">GJU80_03935</name>
</gene>